<evidence type="ECO:0000256" key="6">
    <source>
        <dbReference type="ARBA" id="ARBA00022723"/>
    </source>
</evidence>
<dbReference type="GO" id="GO:0009408">
    <property type="term" value="P:response to heat"/>
    <property type="evidence" value="ECO:0007669"/>
    <property type="project" value="InterPro"/>
</dbReference>
<keyword evidence="9" id="KW-0862">Zinc</keyword>
<dbReference type="GO" id="GO:0042026">
    <property type="term" value="P:protein refolding"/>
    <property type="evidence" value="ECO:0007669"/>
    <property type="project" value="TreeGrafter"/>
</dbReference>
<dbReference type="SMART" id="SM00271">
    <property type="entry name" value="DnaJ"/>
    <property type="match status" value="1"/>
</dbReference>
<protein>
    <submittedName>
        <fullName evidence="14">Chaperone protein DnaJ</fullName>
    </submittedName>
</protein>
<dbReference type="Pfam" id="PF01556">
    <property type="entry name" value="DnaJ_C"/>
    <property type="match status" value="1"/>
</dbReference>
<dbReference type="PANTHER" id="PTHR43096:SF48">
    <property type="entry name" value="CHAPERONE PROTEIN DNAJ"/>
    <property type="match status" value="1"/>
</dbReference>
<dbReference type="FunFam" id="2.10.230.10:FF:000002">
    <property type="entry name" value="Molecular chaperone DnaJ"/>
    <property type="match status" value="1"/>
</dbReference>
<dbReference type="FunFam" id="2.60.260.20:FF:000004">
    <property type="entry name" value="Molecular chaperone DnaJ"/>
    <property type="match status" value="1"/>
</dbReference>
<accession>A0A3B0SHU6</accession>
<feature type="domain" description="J" evidence="12">
    <location>
        <begin position="7"/>
        <end position="72"/>
    </location>
</feature>
<dbReference type="CDD" id="cd10747">
    <property type="entry name" value="DnaJ_C"/>
    <property type="match status" value="1"/>
</dbReference>
<dbReference type="GO" id="GO:0051082">
    <property type="term" value="F:unfolded protein binding"/>
    <property type="evidence" value="ECO:0007669"/>
    <property type="project" value="InterPro"/>
</dbReference>
<name>A0A3B0SHU6_9ZZZZ</name>
<comment type="subunit">
    <text evidence="3">Homodimer.</text>
</comment>
<keyword evidence="8" id="KW-0863">Zinc-finger</keyword>
<dbReference type="InterPro" id="IPR008971">
    <property type="entry name" value="HSP40/DnaJ_pept-bd"/>
</dbReference>
<keyword evidence="11" id="KW-0143">Chaperone</keyword>
<dbReference type="SUPFAM" id="SSF57938">
    <property type="entry name" value="DnaJ/Hsp40 cysteine-rich domain"/>
    <property type="match status" value="1"/>
</dbReference>
<gene>
    <name evidence="14" type="ORF">MNBD_ALPHA06-1787</name>
</gene>
<keyword evidence="6" id="KW-0479">Metal-binding</keyword>
<evidence type="ECO:0000256" key="8">
    <source>
        <dbReference type="ARBA" id="ARBA00022771"/>
    </source>
</evidence>
<keyword evidence="5" id="KW-0235">DNA replication</keyword>
<dbReference type="PRINTS" id="PR00625">
    <property type="entry name" value="JDOMAIN"/>
</dbReference>
<dbReference type="GO" id="GO:0005524">
    <property type="term" value="F:ATP binding"/>
    <property type="evidence" value="ECO:0007669"/>
    <property type="project" value="InterPro"/>
</dbReference>
<dbReference type="GO" id="GO:0008270">
    <property type="term" value="F:zinc ion binding"/>
    <property type="evidence" value="ECO:0007669"/>
    <property type="project" value="UniProtKB-KW"/>
</dbReference>
<evidence type="ECO:0000256" key="3">
    <source>
        <dbReference type="ARBA" id="ARBA00011738"/>
    </source>
</evidence>
<dbReference type="AlphaFoldDB" id="A0A3B0SHU6"/>
<dbReference type="NCBIfam" id="TIGR02349">
    <property type="entry name" value="DnaJ_bact"/>
    <property type="match status" value="1"/>
</dbReference>
<keyword evidence="10" id="KW-0346">Stress response</keyword>
<proteinExistence type="inferred from homology"/>
<evidence type="ECO:0000256" key="2">
    <source>
        <dbReference type="ARBA" id="ARBA00004496"/>
    </source>
</evidence>
<dbReference type="Gene3D" id="2.60.260.20">
    <property type="entry name" value="Urease metallochaperone UreE, N-terminal domain"/>
    <property type="match status" value="2"/>
</dbReference>
<evidence type="ECO:0000259" key="12">
    <source>
        <dbReference type="PROSITE" id="PS50076"/>
    </source>
</evidence>
<dbReference type="InterPro" id="IPR012724">
    <property type="entry name" value="DnaJ"/>
</dbReference>
<dbReference type="PROSITE" id="PS50076">
    <property type="entry name" value="DNAJ_2"/>
    <property type="match status" value="1"/>
</dbReference>
<dbReference type="Pfam" id="PF00226">
    <property type="entry name" value="DnaJ"/>
    <property type="match status" value="1"/>
</dbReference>
<dbReference type="PANTHER" id="PTHR43096">
    <property type="entry name" value="DNAJ HOMOLOG 1, MITOCHONDRIAL-RELATED"/>
    <property type="match status" value="1"/>
</dbReference>
<evidence type="ECO:0000256" key="4">
    <source>
        <dbReference type="ARBA" id="ARBA00022490"/>
    </source>
</evidence>
<organism evidence="14">
    <name type="scientific">hydrothermal vent metagenome</name>
    <dbReference type="NCBI Taxonomy" id="652676"/>
    <lineage>
        <taxon>unclassified sequences</taxon>
        <taxon>metagenomes</taxon>
        <taxon>ecological metagenomes</taxon>
    </lineage>
</organism>
<dbReference type="GO" id="GO:0031072">
    <property type="term" value="F:heat shock protein binding"/>
    <property type="evidence" value="ECO:0007669"/>
    <property type="project" value="InterPro"/>
</dbReference>
<dbReference type="InterPro" id="IPR036410">
    <property type="entry name" value="HSP_DnaJ_Cys-rich_dom_sf"/>
</dbReference>
<dbReference type="Gene3D" id="2.10.230.10">
    <property type="entry name" value="Heat shock protein DnaJ, cysteine-rich domain"/>
    <property type="match status" value="1"/>
</dbReference>
<evidence type="ECO:0000256" key="10">
    <source>
        <dbReference type="ARBA" id="ARBA00023016"/>
    </source>
</evidence>
<dbReference type="InterPro" id="IPR001305">
    <property type="entry name" value="HSP_DnaJ_Cys-rich_dom"/>
</dbReference>
<evidence type="ECO:0000256" key="5">
    <source>
        <dbReference type="ARBA" id="ARBA00022705"/>
    </source>
</evidence>
<keyword evidence="7" id="KW-0677">Repeat</keyword>
<dbReference type="NCBIfam" id="NF008035">
    <property type="entry name" value="PRK10767.1"/>
    <property type="match status" value="1"/>
</dbReference>
<evidence type="ECO:0000256" key="11">
    <source>
        <dbReference type="ARBA" id="ARBA00023186"/>
    </source>
</evidence>
<sequence>MSANKACYYETLGVSKNSDGKTLKSAYRKLAMQYHPDRNPNNAEAEQQFKTVSEAYGVLSDQQKRAAYDRFGHAGMDGARAGGGGFAGAQGADFSDIFEQVFGDAFGDVFGGGGQRSPSGPARGSDLRYPLEIELEDAFLGKEIDIKIPTTKTCNECDGKGAEPGTEVETCSTCQGHGRVRVRQGFFTMEQHCRDCGGQGTLVKSPCKACDGVGAQATRRELSVTIPAGVEDGTRIRLSGEGAAGTRGGPAGDLYIFISVRPHALFERDGADLYCRAPTPMAVAALGGEIEMPTIDGGRKRVNISAGVQTGKRLRLRGAGMSRLRRSNRGDMIVEIFVETPRNLNAKQKELLEEFREQCCPDSHPEHASFFEKARGFWDKVTGE</sequence>
<evidence type="ECO:0000256" key="9">
    <source>
        <dbReference type="ARBA" id="ARBA00022833"/>
    </source>
</evidence>
<dbReference type="SUPFAM" id="SSF49493">
    <property type="entry name" value="HSP40/DnaJ peptide-binding domain"/>
    <property type="match status" value="2"/>
</dbReference>
<dbReference type="Pfam" id="PF00684">
    <property type="entry name" value="DnaJ_CXXCXGXG"/>
    <property type="match status" value="1"/>
</dbReference>
<comment type="cofactor">
    <cofactor evidence="1">
        <name>Zn(2+)</name>
        <dbReference type="ChEBI" id="CHEBI:29105"/>
    </cofactor>
</comment>
<dbReference type="InterPro" id="IPR001623">
    <property type="entry name" value="DnaJ_domain"/>
</dbReference>
<dbReference type="InterPro" id="IPR002939">
    <property type="entry name" value="DnaJ_C"/>
</dbReference>
<dbReference type="InterPro" id="IPR036869">
    <property type="entry name" value="J_dom_sf"/>
</dbReference>
<evidence type="ECO:0000256" key="7">
    <source>
        <dbReference type="ARBA" id="ARBA00022737"/>
    </source>
</evidence>
<reference evidence="14" key="1">
    <citation type="submission" date="2018-06" db="EMBL/GenBank/DDBJ databases">
        <authorList>
            <person name="Zhirakovskaya E."/>
        </authorList>
    </citation>
    <scope>NUCLEOTIDE SEQUENCE</scope>
</reference>
<dbReference type="PROSITE" id="PS51188">
    <property type="entry name" value="ZF_CR"/>
    <property type="match status" value="1"/>
</dbReference>
<dbReference type="CDD" id="cd06257">
    <property type="entry name" value="DnaJ"/>
    <property type="match status" value="1"/>
</dbReference>
<dbReference type="GO" id="GO:0006260">
    <property type="term" value="P:DNA replication"/>
    <property type="evidence" value="ECO:0007669"/>
    <property type="project" value="UniProtKB-KW"/>
</dbReference>
<feature type="domain" description="CR-type" evidence="13">
    <location>
        <begin position="141"/>
        <end position="219"/>
    </location>
</feature>
<dbReference type="SUPFAM" id="SSF46565">
    <property type="entry name" value="Chaperone J-domain"/>
    <property type="match status" value="1"/>
</dbReference>
<dbReference type="HAMAP" id="MF_01152">
    <property type="entry name" value="DnaJ"/>
    <property type="match status" value="1"/>
</dbReference>
<comment type="subcellular location">
    <subcellularLocation>
        <location evidence="2">Cytoplasm</location>
    </subcellularLocation>
</comment>
<keyword evidence="4" id="KW-0963">Cytoplasm</keyword>
<dbReference type="EMBL" id="UOEE01000183">
    <property type="protein sequence ID" value="VAV94505.1"/>
    <property type="molecule type" value="Genomic_DNA"/>
</dbReference>
<evidence type="ECO:0000256" key="1">
    <source>
        <dbReference type="ARBA" id="ARBA00001947"/>
    </source>
</evidence>
<dbReference type="Gene3D" id="1.10.287.110">
    <property type="entry name" value="DnaJ domain"/>
    <property type="match status" value="1"/>
</dbReference>
<evidence type="ECO:0000259" key="13">
    <source>
        <dbReference type="PROSITE" id="PS51188"/>
    </source>
</evidence>
<dbReference type="FunFam" id="1.10.287.110:FF:000034">
    <property type="entry name" value="Chaperone protein DnaJ"/>
    <property type="match status" value="1"/>
</dbReference>
<evidence type="ECO:0000313" key="14">
    <source>
        <dbReference type="EMBL" id="VAV94505.1"/>
    </source>
</evidence>
<dbReference type="GO" id="GO:0005737">
    <property type="term" value="C:cytoplasm"/>
    <property type="evidence" value="ECO:0007669"/>
    <property type="project" value="UniProtKB-SubCell"/>
</dbReference>